<keyword evidence="6 14" id="KW-1133">Transmembrane helix</keyword>
<evidence type="ECO:0000256" key="9">
    <source>
        <dbReference type="ARBA" id="ARBA00023139"/>
    </source>
</evidence>
<keyword evidence="7" id="KW-1064">Adaptive immunity</keyword>
<comment type="caution">
    <text evidence="16">The sequence shown here is derived from an EMBL/GenBank/DDBJ whole genome shotgun (WGS) entry which is preliminary data.</text>
</comment>
<comment type="subcellular location">
    <subcellularLocation>
        <location evidence="1">Cell membrane</location>
        <topology evidence="1">Single-pass type I membrane protein</topology>
    </subcellularLocation>
</comment>
<evidence type="ECO:0000256" key="15">
    <source>
        <dbReference type="SAM" id="SignalP"/>
    </source>
</evidence>
<dbReference type="PANTHER" id="PTHR10441:SF2">
    <property type="entry name" value="T-CELL SURFACE GLYCOPROTEIN CD8 ALPHA CHAIN"/>
    <property type="match status" value="1"/>
</dbReference>
<evidence type="ECO:0000256" key="2">
    <source>
        <dbReference type="ARBA" id="ARBA00022475"/>
    </source>
</evidence>
<evidence type="ECO:0000256" key="4">
    <source>
        <dbReference type="ARBA" id="ARBA00022729"/>
    </source>
</evidence>
<dbReference type="AlphaFoldDB" id="A0AAV6GCL8"/>
<reference evidence="16" key="1">
    <citation type="submission" date="2020-10" db="EMBL/GenBank/DDBJ databases">
        <title>Chromosome-scale genome assembly of the Allis shad, Alosa alosa.</title>
        <authorList>
            <person name="Margot Z."/>
            <person name="Christophe K."/>
            <person name="Cabau C."/>
            <person name="Louis A."/>
            <person name="Berthelot C."/>
            <person name="Parey E."/>
            <person name="Roest Crollius H."/>
            <person name="Montfort J."/>
            <person name="Robinson-Rechavi M."/>
            <person name="Bucao C."/>
            <person name="Bouchez O."/>
            <person name="Gislard M."/>
            <person name="Lluch J."/>
            <person name="Milhes M."/>
            <person name="Lampietro C."/>
            <person name="Lopez Roques C."/>
            <person name="Donnadieu C."/>
            <person name="Braasch I."/>
            <person name="Desvignes T."/>
            <person name="Postlethwait J."/>
            <person name="Bobe J."/>
            <person name="Guiguen Y."/>
        </authorList>
    </citation>
    <scope>NUCLEOTIDE SEQUENCE</scope>
    <source>
        <strain evidence="16">M-15738</strain>
        <tissue evidence="16">Blood</tissue>
    </source>
</reference>
<evidence type="ECO:0000256" key="11">
    <source>
        <dbReference type="ARBA" id="ARBA00023180"/>
    </source>
</evidence>
<keyword evidence="4 15" id="KW-0732">Signal</keyword>
<evidence type="ECO:0000256" key="13">
    <source>
        <dbReference type="ARBA" id="ARBA00023319"/>
    </source>
</evidence>
<keyword evidence="11" id="KW-0325">Glycoprotein</keyword>
<keyword evidence="9" id="KW-0564">Palmitate</keyword>
<dbReference type="GO" id="GO:0005886">
    <property type="term" value="C:plasma membrane"/>
    <property type="evidence" value="ECO:0007669"/>
    <property type="project" value="UniProtKB-SubCell"/>
</dbReference>
<protein>
    <recommendedName>
        <fullName evidence="18">T-cell surface glycoprotein CD8 alpha chain</fullName>
    </recommendedName>
</protein>
<evidence type="ECO:0000256" key="8">
    <source>
        <dbReference type="ARBA" id="ARBA00023136"/>
    </source>
</evidence>
<proteinExistence type="predicted"/>
<name>A0AAV6GCL8_9TELE</name>
<evidence type="ECO:0000256" key="14">
    <source>
        <dbReference type="SAM" id="Phobius"/>
    </source>
</evidence>
<dbReference type="GO" id="GO:0002250">
    <property type="term" value="P:adaptive immune response"/>
    <property type="evidence" value="ECO:0007669"/>
    <property type="project" value="UniProtKB-KW"/>
</dbReference>
<dbReference type="Gene3D" id="2.60.40.10">
    <property type="entry name" value="Immunoglobulins"/>
    <property type="match status" value="1"/>
</dbReference>
<evidence type="ECO:0008006" key="18">
    <source>
        <dbReference type="Google" id="ProtNLM"/>
    </source>
</evidence>
<evidence type="ECO:0000256" key="6">
    <source>
        <dbReference type="ARBA" id="ARBA00022989"/>
    </source>
</evidence>
<keyword evidence="2" id="KW-1003">Cell membrane</keyword>
<evidence type="ECO:0000256" key="5">
    <source>
        <dbReference type="ARBA" id="ARBA00022859"/>
    </source>
</evidence>
<evidence type="ECO:0000256" key="10">
    <source>
        <dbReference type="ARBA" id="ARBA00023157"/>
    </source>
</evidence>
<dbReference type="InterPro" id="IPR013783">
    <property type="entry name" value="Ig-like_fold"/>
</dbReference>
<gene>
    <name evidence="16" type="ORF">AALO_G00170180</name>
</gene>
<accession>A0AAV6GCL8</accession>
<evidence type="ECO:0000256" key="1">
    <source>
        <dbReference type="ARBA" id="ARBA00004251"/>
    </source>
</evidence>
<organism evidence="16 17">
    <name type="scientific">Alosa alosa</name>
    <name type="common">allis shad</name>
    <dbReference type="NCBI Taxonomy" id="278164"/>
    <lineage>
        <taxon>Eukaryota</taxon>
        <taxon>Metazoa</taxon>
        <taxon>Chordata</taxon>
        <taxon>Craniata</taxon>
        <taxon>Vertebrata</taxon>
        <taxon>Euteleostomi</taxon>
        <taxon>Actinopterygii</taxon>
        <taxon>Neopterygii</taxon>
        <taxon>Teleostei</taxon>
        <taxon>Clupei</taxon>
        <taxon>Clupeiformes</taxon>
        <taxon>Clupeoidei</taxon>
        <taxon>Clupeidae</taxon>
        <taxon>Alosa</taxon>
    </lineage>
</organism>
<keyword evidence="10" id="KW-1015">Disulfide bond</keyword>
<evidence type="ECO:0000313" key="17">
    <source>
        <dbReference type="Proteomes" id="UP000823561"/>
    </source>
</evidence>
<feature type="transmembrane region" description="Helical" evidence="14">
    <location>
        <begin position="169"/>
        <end position="193"/>
    </location>
</feature>
<keyword evidence="3 14" id="KW-0812">Transmembrane</keyword>
<evidence type="ECO:0000256" key="12">
    <source>
        <dbReference type="ARBA" id="ARBA00023288"/>
    </source>
</evidence>
<evidence type="ECO:0000256" key="7">
    <source>
        <dbReference type="ARBA" id="ARBA00023130"/>
    </source>
</evidence>
<keyword evidence="13" id="KW-0393">Immunoglobulin domain</keyword>
<dbReference type="InterPro" id="IPR036179">
    <property type="entry name" value="Ig-like_dom_sf"/>
</dbReference>
<feature type="signal peptide" evidence="15">
    <location>
        <begin position="1"/>
        <end position="25"/>
    </location>
</feature>
<dbReference type="Proteomes" id="UP000823561">
    <property type="component" value="Chromosome 12"/>
</dbReference>
<dbReference type="EMBL" id="JADWDJ010000012">
    <property type="protein sequence ID" value="KAG5272869.1"/>
    <property type="molecule type" value="Genomic_DNA"/>
</dbReference>
<dbReference type="PANTHER" id="PTHR10441">
    <property type="entry name" value="CD8 ALPHA CHAIN"/>
    <property type="match status" value="1"/>
</dbReference>
<keyword evidence="12" id="KW-0449">Lipoprotein</keyword>
<evidence type="ECO:0000313" key="16">
    <source>
        <dbReference type="EMBL" id="KAG5272869.1"/>
    </source>
</evidence>
<feature type="chain" id="PRO_5043349751" description="T-cell surface glycoprotein CD8 alpha chain" evidence="15">
    <location>
        <begin position="26"/>
        <end position="224"/>
    </location>
</feature>
<keyword evidence="5" id="KW-0391">Immunity</keyword>
<keyword evidence="17" id="KW-1185">Reference proteome</keyword>
<dbReference type="SUPFAM" id="SSF48726">
    <property type="entry name" value="Immunoglobulin"/>
    <property type="match status" value="1"/>
</dbReference>
<evidence type="ECO:0000256" key="3">
    <source>
        <dbReference type="ARBA" id="ARBA00022692"/>
    </source>
</evidence>
<sequence>MRRVKMQLKGTEIFFLVCIFHACSAKKTEVKEKELHTVNCTLPKDASRTFIWLRVTKNNGVEFIVSYKNQKRVGTVVLPESMESLDGYCLKIKSFNKQTDSGSYNCAIYNANELTFGKPTVLEGEPDPTQAPKKVTTTPCTTAATVPSTPCVCLNQRGVKSDPEKSCELMIWVPLAGGCGLLLVLLIGVSLYCNKIRTRRCPHHYKRQPRTAEGVLHPGHGRFV</sequence>
<keyword evidence="8 14" id="KW-0472">Membrane</keyword>
<dbReference type="InterPro" id="IPR015468">
    <property type="entry name" value="CD8_asu"/>
</dbReference>